<keyword evidence="1" id="KW-0233">DNA recombination</keyword>
<dbReference type="InterPro" id="IPR013762">
    <property type="entry name" value="Integrase-like_cat_sf"/>
</dbReference>
<keyword evidence="3" id="KW-1185">Reference proteome</keyword>
<dbReference type="InterPro" id="IPR011010">
    <property type="entry name" value="DNA_brk_join_enz"/>
</dbReference>
<proteinExistence type="predicted"/>
<evidence type="ECO:0000313" key="3">
    <source>
        <dbReference type="Proteomes" id="UP000640614"/>
    </source>
</evidence>
<organism evidence="2 3">
    <name type="scientific">Flavobacterium hungaricum</name>
    <dbReference type="NCBI Taxonomy" id="2082725"/>
    <lineage>
        <taxon>Bacteria</taxon>
        <taxon>Pseudomonadati</taxon>
        <taxon>Bacteroidota</taxon>
        <taxon>Flavobacteriia</taxon>
        <taxon>Flavobacteriales</taxon>
        <taxon>Flavobacteriaceae</taxon>
        <taxon>Flavobacterium</taxon>
    </lineage>
</organism>
<dbReference type="SUPFAM" id="SSF56349">
    <property type="entry name" value="DNA breaking-rejoining enzymes"/>
    <property type="match status" value="1"/>
</dbReference>
<dbReference type="Proteomes" id="UP000640614">
    <property type="component" value="Unassembled WGS sequence"/>
</dbReference>
<reference evidence="2 3" key="1">
    <citation type="submission" date="2018-07" db="EMBL/GenBank/DDBJ databases">
        <title>Genome assembly of strain KB82.</title>
        <authorList>
            <person name="Kukolya J."/>
            <person name="Horvath B."/>
            <person name="Nagy I."/>
            <person name="Toth A."/>
        </authorList>
    </citation>
    <scope>NUCLEOTIDE SEQUENCE [LARGE SCALE GENOMIC DNA]</scope>
    <source>
        <strain evidence="2 3">Kb82</strain>
    </source>
</reference>
<dbReference type="Gene3D" id="1.10.443.10">
    <property type="entry name" value="Intergrase catalytic core"/>
    <property type="match status" value="1"/>
</dbReference>
<dbReference type="EMBL" id="PRDM01000003">
    <property type="protein sequence ID" value="MBE8726377.1"/>
    <property type="molecule type" value="Genomic_DNA"/>
</dbReference>
<evidence type="ECO:0000256" key="1">
    <source>
        <dbReference type="ARBA" id="ARBA00023172"/>
    </source>
</evidence>
<gene>
    <name evidence="2" type="ORF">C4F50_15720</name>
</gene>
<evidence type="ECO:0000313" key="2">
    <source>
        <dbReference type="EMBL" id="MBE8726377.1"/>
    </source>
</evidence>
<comment type="caution">
    <text evidence="2">The sequence shown here is derived from an EMBL/GenBank/DDBJ whole genome shotgun (WGS) entry which is preliminary data.</text>
</comment>
<sequence>MLYSKCRIDLRHIQELLGHSSSNTSEIYIHVRAKNIQ</sequence>
<accession>A0ABR9TLY0</accession>
<evidence type="ECO:0008006" key="4">
    <source>
        <dbReference type="Google" id="ProtNLM"/>
    </source>
</evidence>
<protein>
    <recommendedName>
        <fullName evidence="4">Tyr recombinase domain-containing protein</fullName>
    </recommendedName>
</protein>
<name>A0ABR9TLY0_9FLAO</name>